<proteinExistence type="predicted"/>
<dbReference type="Pfam" id="PF13877">
    <property type="entry name" value="RPAP3_C"/>
    <property type="match status" value="1"/>
</dbReference>
<keyword evidence="1" id="KW-0677">Repeat</keyword>
<reference evidence="4" key="1">
    <citation type="thesis" date="2020" institute="ProQuest LLC" country="789 East Eisenhower Parkway, Ann Arbor, MI, USA">
        <title>Comparative Genomics and Chromosome Evolution.</title>
        <authorList>
            <person name="Mudd A.B."/>
        </authorList>
    </citation>
    <scope>NUCLEOTIDE SEQUENCE</scope>
    <source>
        <strain evidence="4">HN-11 Male</strain>
        <tissue evidence="4">Kidney and liver</tissue>
    </source>
</reference>
<dbReference type="AlphaFoldDB" id="A0A8J6FP65"/>
<evidence type="ECO:0000256" key="1">
    <source>
        <dbReference type="ARBA" id="ARBA00022737"/>
    </source>
</evidence>
<feature type="domain" description="RNA-polymerase II-associated protein 3-like C-terminal" evidence="3">
    <location>
        <begin position="3"/>
        <end position="72"/>
    </location>
</feature>
<evidence type="ECO:0000313" key="4">
    <source>
        <dbReference type="EMBL" id="KAG9490244.1"/>
    </source>
</evidence>
<dbReference type="OrthoDB" id="629492at2759"/>
<dbReference type="EMBL" id="WNTK01000002">
    <property type="protein sequence ID" value="KAG9490244.1"/>
    <property type="molecule type" value="Genomic_DNA"/>
</dbReference>
<name>A0A8J6FP65_ELECQ</name>
<dbReference type="PANTHER" id="PTHR46423">
    <property type="entry name" value="RNA POLYMERASE II-ASSOCIATED PROTEIN 3"/>
    <property type="match status" value="1"/>
</dbReference>
<dbReference type="Proteomes" id="UP000770717">
    <property type="component" value="Unassembled WGS sequence"/>
</dbReference>
<comment type="caution">
    <text evidence="4">The sequence shown here is derived from an EMBL/GenBank/DDBJ whole genome shotgun (WGS) entry which is preliminary data.</text>
</comment>
<dbReference type="InterPro" id="IPR025986">
    <property type="entry name" value="RPAP3-like_C"/>
</dbReference>
<evidence type="ECO:0000256" key="2">
    <source>
        <dbReference type="ARBA" id="ARBA00022803"/>
    </source>
</evidence>
<keyword evidence="2" id="KW-0802">TPR repeat</keyword>
<dbReference type="GO" id="GO:0101031">
    <property type="term" value="C:protein folding chaperone complex"/>
    <property type="evidence" value="ECO:0007669"/>
    <property type="project" value="TreeGrafter"/>
</dbReference>
<dbReference type="InterPro" id="IPR051966">
    <property type="entry name" value="RPAP3"/>
</dbReference>
<organism evidence="4 5">
    <name type="scientific">Eleutherodactylus coqui</name>
    <name type="common">Puerto Rican coqui</name>
    <dbReference type="NCBI Taxonomy" id="57060"/>
    <lineage>
        <taxon>Eukaryota</taxon>
        <taxon>Metazoa</taxon>
        <taxon>Chordata</taxon>
        <taxon>Craniata</taxon>
        <taxon>Vertebrata</taxon>
        <taxon>Euteleostomi</taxon>
        <taxon>Amphibia</taxon>
        <taxon>Batrachia</taxon>
        <taxon>Anura</taxon>
        <taxon>Neobatrachia</taxon>
        <taxon>Hyloidea</taxon>
        <taxon>Eleutherodactylidae</taxon>
        <taxon>Eleutherodactylinae</taxon>
        <taxon>Eleutherodactylus</taxon>
        <taxon>Eleutherodactylus</taxon>
    </lineage>
</organism>
<gene>
    <name evidence="4" type="ORF">GDO78_005894</name>
</gene>
<evidence type="ECO:0000313" key="5">
    <source>
        <dbReference type="Proteomes" id="UP000770717"/>
    </source>
</evidence>
<sequence>MLYTYVKQIEPSLYLKLFQKALDPDVFNEIIKILRLKYIVNEDADVVLEILKTFSELKRFDMAVMFLSESEKEDVRTLFAYIEKTKTNDTCAALKKKYGF</sequence>
<keyword evidence="5" id="KW-1185">Reference proteome</keyword>
<evidence type="ECO:0000259" key="3">
    <source>
        <dbReference type="Pfam" id="PF13877"/>
    </source>
</evidence>
<protein>
    <recommendedName>
        <fullName evidence="3">RNA-polymerase II-associated protein 3-like C-terminal domain-containing protein</fullName>
    </recommendedName>
</protein>
<accession>A0A8J6FP65</accession>
<dbReference type="PANTHER" id="PTHR46423:SF1">
    <property type="entry name" value="RNA POLYMERASE II-ASSOCIATED PROTEIN 3"/>
    <property type="match status" value="1"/>
</dbReference>